<keyword evidence="1" id="KW-1133">Transmembrane helix</keyword>
<comment type="caution">
    <text evidence="2">The sequence shown here is derived from an EMBL/GenBank/DDBJ whole genome shotgun (WGS) entry which is preliminary data.</text>
</comment>
<organism evidence="2 3">
    <name type="scientific">candidate division WWE3 bacterium CG08_land_8_20_14_0_20_43_13</name>
    <dbReference type="NCBI Taxonomy" id="1975087"/>
    <lineage>
        <taxon>Bacteria</taxon>
        <taxon>Katanobacteria</taxon>
    </lineage>
</organism>
<evidence type="ECO:0000313" key="2">
    <source>
        <dbReference type="EMBL" id="PIS21087.1"/>
    </source>
</evidence>
<evidence type="ECO:0008006" key="4">
    <source>
        <dbReference type="Google" id="ProtNLM"/>
    </source>
</evidence>
<sequence length="193" mass="20975">MPPIQFSGISLLPEDLQKLKQRDVKNKKVNMVSLIILFFFIISSGSLFFVGRYFAGRVLSIEDGIATQKNQVSKLADTENLIFSFSHRLGALDLILSSRQYYSLLITVLGRILPDYVVISDVSLDKSQARLSGSALNFNSLASFISNVSLEGKGASTFSGAELTGTSLDKRSGAVNFSVNLSLKEGGLKNVSK</sequence>
<accession>A0A2H0X827</accession>
<gene>
    <name evidence="2" type="ORF">COT52_00465</name>
</gene>
<evidence type="ECO:0000313" key="3">
    <source>
        <dbReference type="Proteomes" id="UP000231414"/>
    </source>
</evidence>
<dbReference type="Proteomes" id="UP000231414">
    <property type="component" value="Unassembled WGS sequence"/>
</dbReference>
<dbReference type="EMBL" id="PEYW01000006">
    <property type="protein sequence ID" value="PIS21087.1"/>
    <property type="molecule type" value="Genomic_DNA"/>
</dbReference>
<keyword evidence="1" id="KW-0812">Transmembrane</keyword>
<dbReference type="InterPro" id="IPR007813">
    <property type="entry name" value="PilN"/>
</dbReference>
<keyword evidence="1" id="KW-0472">Membrane</keyword>
<proteinExistence type="predicted"/>
<dbReference type="Pfam" id="PF05137">
    <property type="entry name" value="PilN"/>
    <property type="match status" value="1"/>
</dbReference>
<feature type="transmembrane region" description="Helical" evidence="1">
    <location>
        <begin position="29"/>
        <end position="50"/>
    </location>
</feature>
<dbReference type="AlphaFoldDB" id="A0A2H0X827"/>
<name>A0A2H0X827_UNCKA</name>
<protein>
    <recommendedName>
        <fullName evidence="4">PilN domain-containing protein</fullName>
    </recommendedName>
</protein>
<evidence type="ECO:0000256" key="1">
    <source>
        <dbReference type="SAM" id="Phobius"/>
    </source>
</evidence>
<reference evidence="3" key="1">
    <citation type="submission" date="2017-09" db="EMBL/GenBank/DDBJ databases">
        <title>Depth-based differentiation of microbial function through sediment-hosted aquifers and enrichment of novel symbionts in the deep terrestrial subsurface.</title>
        <authorList>
            <person name="Probst A.J."/>
            <person name="Ladd B."/>
            <person name="Jarett J.K."/>
            <person name="Geller-Mcgrath D.E."/>
            <person name="Sieber C.M.K."/>
            <person name="Emerson J.B."/>
            <person name="Anantharaman K."/>
            <person name="Thomas B.C."/>
            <person name="Malmstrom R."/>
            <person name="Stieglmeier M."/>
            <person name="Klingl A."/>
            <person name="Woyke T."/>
            <person name="Ryan C.M."/>
            <person name="Banfield J.F."/>
        </authorList>
    </citation>
    <scope>NUCLEOTIDE SEQUENCE [LARGE SCALE GENOMIC DNA]</scope>
</reference>